<feature type="compositionally biased region" description="Polar residues" evidence="1">
    <location>
        <begin position="358"/>
        <end position="379"/>
    </location>
</feature>
<sequence>MSLLDSVPPNNGTDPGYPVDQHSCALLGPTALVVQALMGVLVILSLVYKRHREKTKRPWKIWLFDVSKQIIGQMFVHGVNVLISDVGSHHSSGNACVFYFLNILVDTTLGVALLYMILRFVNHILVDKLEWSGFESGQYGTPPSTITWMRQAAVYISALTTMKLLVVALFALYPGIFKIGDWLLSWTRSGDHDAFQVIFTMGLFPIIMNIMQFWLIDSIVKASADSPLALESDSSHPSLDDGAREPLFHSPSDDEDEDEGPAPRHDIENPRQLRSQSRDQQKHTSTSPSVNTEEPKSIGSSTSHVPADPEISVVTHAYPPSIGSGSMSPPSRRASLSPPAGSMHRYQRSSPAPLRLQSAHQPAINSPNPTAKSPKSFQAISEHVALSTLDADSSKDWESSWDDADEWTNKVGDDVAAKQRRSSDAWGTSPPPRQVAAIGF</sequence>
<feature type="transmembrane region" description="Helical" evidence="2">
    <location>
        <begin position="26"/>
        <end position="48"/>
    </location>
</feature>
<dbReference type="GO" id="GO:0016020">
    <property type="term" value="C:membrane"/>
    <property type="evidence" value="ECO:0007669"/>
    <property type="project" value="TreeGrafter"/>
</dbReference>
<feature type="compositionally biased region" description="Low complexity" evidence="1">
    <location>
        <begin position="319"/>
        <end position="342"/>
    </location>
</feature>
<feature type="transmembrane region" description="Helical" evidence="2">
    <location>
        <begin position="97"/>
        <end position="118"/>
    </location>
</feature>
<feature type="transmembrane region" description="Helical" evidence="2">
    <location>
        <begin position="152"/>
        <end position="173"/>
    </location>
</feature>
<accession>A0A167X1K7</accession>
<evidence type="ECO:0000256" key="1">
    <source>
        <dbReference type="SAM" id="MobiDB-lite"/>
    </source>
</evidence>
<evidence type="ECO:0000313" key="3">
    <source>
        <dbReference type="EMBL" id="KZP06725.1"/>
    </source>
</evidence>
<gene>
    <name evidence="3" type="ORF">FIBSPDRAFT_966184</name>
</gene>
<dbReference type="InterPro" id="IPR022127">
    <property type="entry name" value="STIMATE/YPL162C"/>
</dbReference>
<dbReference type="Proteomes" id="UP000076532">
    <property type="component" value="Unassembled WGS sequence"/>
</dbReference>
<name>A0A167X1K7_9AGAM</name>
<keyword evidence="2" id="KW-1133">Transmembrane helix</keyword>
<feature type="compositionally biased region" description="Polar residues" evidence="1">
    <location>
        <begin position="283"/>
        <end position="304"/>
    </location>
</feature>
<dbReference type="STRING" id="436010.A0A167X1K7"/>
<evidence type="ECO:0000313" key="4">
    <source>
        <dbReference type="Proteomes" id="UP000076532"/>
    </source>
</evidence>
<dbReference type="PANTHER" id="PTHR31735:SF1">
    <property type="entry name" value="VACUOLAR MEMBRANE PROTEIN YPL162C"/>
    <property type="match status" value="1"/>
</dbReference>
<proteinExistence type="predicted"/>
<dbReference type="Pfam" id="PF12400">
    <property type="entry name" value="STIMATE"/>
    <property type="match status" value="1"/>
</dbReference>
<organism evidence="3 4">
    <name type="scientific">Athelia psychrophila</name>
    <dbReference type="NCBI Taxonomy" id="1759441"/>
    <lineage>
        <taxon>Eukaryota</taxon>
        <taxon>Fungi</taxon>
        <taxon>Dikarya</taxon>
        <taxon>Basidiomycota</taxon>
        <taxon>Agaricomycotina</taxon>
        <taxon>Agaricomycetes</taxon>
        <taxon>Agaricomycetidae</taxon>
        <taxon>Atheliales</taxon>
        <taxon>Atheliaceae</taxon>
        <taxon>Athelia</taxon>
    </lineage>
</organism>
<feature type="compositionally biased region" description="Basic and acidic residues" evidence="1">
    <location>
        <begin position="238"/>
        <end position="247"/>
    </location>
</feature>
<dbReference type="EMBL" id="KV417775">
    <property type="protein sequence ID" value="KZP06725.1"/>
    <property type="molecule type" value="Genomic_DNA"/>
</dbReference>
<feature type="region of interest" description="Disordered" evidence="1">
    <location>
        <begin position="230"/>
        <end position="379"/>
    </location>
</feature>
<dbReference type="PANTHER" id="PTHR31735">
    <property type="entry name" value="VACUOLAR MEMBRANE PROTEIN YPL162C"/>
    <property type="match status" value="1"/>
</dbReference>
<keyword evidence="2" id="KW-0812">Transmembrane</keyword>
<feature type="region of interest" description="Disordered" evidence="1">
    <location>
        <begin position="414"/>
        <end position="440"/>
    </location>
</feature>
<keyword evidence="2" id="KW-0472">Membrane</keyword>
<feature type="compositionally biased region" description="Basic and acidic residues" evidence="1">
    <location>
        <begin position="261"/>
        <end position="282"/>
    </location>
</feature>
<dbReference type="AlphaFoldDB" id="A0A167X1K7"/>
<feature type="transmembrane region" description="Helical" evidence="2">
    <location>
        <begin position="194"/>
        <end position="216"/>
    </location>
</feature>
<evidence type="ECO:0000256" key="2">
    <source>
        <dbReference type="SAM" id="Phobius"/>
    </source>
</evidence>
<keyword evidence="4" id="KW-1185">Reference proteome</keyword>
<protein>
    <recommendedName>
        <fullName evidence="5">Vacuolar membrane protein</fullName>
    </recommendedName>
</protein>
<reference evidence="3 4" key="1">
    <citation type="journal article" date="2016" name="Mol. Biol. Evol.">
        <title>Comparative Genomics of Early-Diverging Mushroom-Forming Fungi Provides Insights into the Origins of Lignocellulose Decay Capabilities.</title>
        <authorList>
            <person name="Nagy L.G."/>
            <person name="Riley R."/>
            <person name="Tritt A."/>
            <person name="Adam C."/>
            <person name="Daum C."/>
            <person name="Floudas D."/>
            <person name="Sun H."/>
            <person name="Yadav J.S."/>
            <person name="Pangilinan J."/>
            <person name="Larsson K.H."/>
            <person name="Matsuura K."/>
            <person name="Barry K."/>
            <person name="Labutti K."/>
            <person name="Kuo R."/>
            <person name="Ohm R.A."/>
            <person name="Bhattacharya S.S."/>
            <person name="Shirouzu T."/>
            <person name="Yoshinaga Y."/>
            <person name="Martin F.M."/>
            <person name="Grigoriev I.V."/>
            <person name="Hibbett D.S."/>
        </authorList>
    </citation>
    <scope>NUCLEOTIDE SEQUENCE [LARGE SCALE GENOMIC DNA]</scope>
    <source>
        <strain evidence="3 4">CBS 109695</strain>
    </source>
</reference>
<evidence type="ECO:0008006" key="5">
    <source>
        <dbReference type="Google" id="ProtNLM"/>
    </source>
</evidence>
<dbReference type="OrthoDB" id="431202at2759"/>
<feature type="compositionally biased region" description="Basic and acidic residues" evidence="1">
    <location>
        <begin position="414"/>
        <end position="423"/>
    </location>
</feature>